<dbReference type="Proteomes" id="UP000501387">
    <property type="component" value="Chromosome"/>
</dbReference>
<evidence type="ECO:0000313" key="4">
    <source>
        <dbReference type="Proteomes" id="UP000501387"/>
    </source>
</evidence>
<keyword evidence="2" id="KW-0732">Signal</keyword>
<organism evidence="3 4">
    <name type="scientific">Leucobacter insecticola</name>
    <dbReference type="NCBI Taxonomy" id="2714934"/>
    <lineage>
        <taxon>Bacteria</taxon>
        <taxon>Bacillati</taxon>
        <taxon>Actinomycetota</taxon>
        <taxon>Actinomycetes</taxon>
        <taxon>Micrococcales</taxon>
        <taxon>Microbacteriaceae</taxon>
        <taxon>Leucobacter</taxon>
    </lineage>
</organism>
<feature type="signal peptide" evidence="2">
    <location>
        <begin position="1"/>
        <end position="26"/>
    </location>
</feature>
<evidence type="ECO:0000256" key="1">
    <source>
        <dbReference type="SAM" id="MobiDB-lite"/>
    </source>
</evidence>
<gene>
    <name evidence="3" type="ORF">G7067_09025</name>
</gene>
<dbReference type="RefSeq" id="WP_166323607.1">
    <property type="nucleotide sequence ID" value="NZ_CP049934.1"/>
</dbReference>
<protein>
    <submittedName>
        <fullName evidence="3">Uncharacterized protein</fullName>
    </submittedName>
</protein>
<evidence type="ECO:0000256" key="2">
    <source>
        <dbReference type="SAM" id="SignalP"/>
    </source>
</evidence>
<feature type="chain" id="PRO_5038481048" evidence="2">
    <location>
        <begin position="27"/>
        <end position="168"/>
    </location>
</feature>
<evidence type="ECO:0000313" key="3">
    <source>
        <dbReference type="EMBL" id="QIM16523.1"/>
    </source>
</evidence>
<dbReference type="EMBL" id="CP049934">
    <property type="protein sequence ID" value="QIM16523.1"/>
    <property type="molecule type" value="Genomic_DNA"/>
</dbReference>
<proteinExistence type="predicted"/>
<dbReference type="PROSITE" id="PS51257">
    <property type="entry name" value="PROKAR_LIPOPROTEIN"/>
    <property type="match status" value="1"/>
</dbReference>
<dbReference type="AlphaFoldDB" id="A0A6G8FJP5"/>
<keyword evidence="4" id="KW-1185">Reference proteome</keyword>
<accession>A0A6G8FJP5</accession>
<dbReference type="KEGG" id="lins:G7067_09025"/>
<sequence length="168" mass="17525">MKTMMTGSTSKRASRAAAILMGVVLAASLASCAPEPGEDIAGAPSKGGEPNSESWSAENPAEVSQKKTELPASFPETAFVIPKDAVIDDTGERSETSWFVVLRAEDIDAGAALWAQVINLGGFTASDEATGENGETLATLTNATLVVNALMIPQEDDTVLLSYDISQF</sequence>
<name>A0A6G8FJP5_9MICO</name>
<feature type="region of interest" description="Disordered" evidence="1">
    <location>
        <begin position="35"/>
        <end position="70"/>
    </location>
</feature>
<reference evidence="3 4" key="1">
    <citation type="submission" date="2020-03" db="EMBL/GenBank/DDBJ databases">
        <title>Leucobacter sp. nov., isolated from beetles.</title>
        <authorList>
            <person name="Hyun D.-W."/>
            <person name="Bae J.-W."/>
        </authorList>
    </citation>
    <scope>NUCLEOTIDE SEQUENCE [LARGE SCALE GENOMIC DNA]</scope>
    <source>
        <strain evidence="3 4">HDW9B</strain>
    </source>
</reference>